<feature type="repeat" description="PPR" evidence="3">
    <location>
        <begin position="174"/>
        <end position="208"/>
    </location>
</feature>
<dbReference type="FunFam" id="1.25.40.10:FF:000344">
    <property type="entry name" value="Pentatricopeptide repeat-containing protein"/>
    <property type="match status" value="1"/>
</dbReference>
<dbReference type="PANTHER" id="PTHR47926">
    <property type="entry name" value="PENTATRICOPEPTIDE REPEAT-CONTAINING PROTEIN"/>
    <property type="match status" value="1"/>
</dbReference>
<evidence type="ECO:0000259" key="4">
    <source>
        <dbReference type="Pfam" id="PF14432"/>
    </source>
</evidence>
<sequence length="582" mass="65285">MTTQSTTVIFINTLLQKCKSLNQIKQIQSHLLITGLFQHSLSSRFKLLDITAVAAHGNLSYATAIFDSITHPLRNDYNALIRGHAQSVIPQNALALLVIMMRASQKPDALTCSFALKACARAMRKVEARLIHSLVVRGGFVADVLLQTTLLDCYAKVGEFGDARKVFDEMSKRDIASWNALIFGLAQGSCPNEAIELFHRMCREGLKANEVTVLGALSACSQIGALNEGDKVWRYIKEEGFDVSVSVCNAVIDMYSKCGFVDKAYDVFRKMSCEKSVITWNTMIMGFGMHGHGVEAIQLLNEMEKIGVQSDQLTYLGVLCACNHAGMVDEGYELFSVMETKGITRNLKHYGTVVDLLGRAGRLTEAYDIIKSMPFLPDIVLWQTLLGACKTYGNVELAEIASRKLIEMGSHSCGDFVLLSHVYATYQRWNDVGRVRDAMKFKDVRKVPGFSYTEVDGVLHKFVNGDQSHSCWREIYAKLDEIMFRIKEHGHVAETRFVLHDIGEEDKENVLSYHSEKLAVAFALLKSSQGAPIQVIKNLRICVDCHEVIKLVSKVYEREIIVRDRARFHRFKGGSCSCRDYW</sequence>
<evidence type="ECO:0000313" key="6">
    <source>
        <dbReference type="Proteomes" id="UP001443914"/>
    </source>
</evidence>
<accession>A0AAW1HBD6</accession>
<dbReference type="GO" id="GO:0009451">
    <property type="term" value="P:RNA modification"/>
    <property type="evidence" value="ECO:0007669"/>
    <property type="project" value="InterPro"/>
</dbReference>
<feature type="repeat" description="PPR" evidence="3">
    <location>
        <begin position="244"/>
        <end position="274"/>
    </location>
</feature>
<evidence type="ECO:0000256" key="2">
    <source>
        <dbReference type="ARBA" id="ARBA00022737"/>
    </source>
</evidence>
<organism evidence="5 6">
    <name type="scientific">Saponaria officinalis</name>
    <name type="common">Common soapwort</name>
    <name type="synonym">Lychnis saponaria</name>
    <dbReference type="NCBI Taxonomy" id="3572"/>
    <lineage>
        <taxon>Eukaryota</taxon>
        <taxon>Viridiplantae</taxon>
        <taxon>Streptophyta</taxon>
        <taxon>Embryophyta</taxon>
        <taxon>Tracheophyta</taxon>
        <taxon>Spermatophyta</taxon>
        <taxon>Magnoliopsida</taxon>
        <taxon>eudicotyledons</taxon>
        <taxon>Gunneridae</taxon>
        <taxon>Pentapetalae</taxon>
        <taxon>Caryophyllales</taxon>
        <taxon>Caryophyllaceae</taxon>
        <taxon>Caryophylleae</taxon>
        <taxon>Saponaria</taxon>
    </lineage>
</organism>
<dbReference type="EMBL" id="JBDFQZ010000012">
    <property type="protein sequence ID" value="KAK9673332.1"/>
    <property type="molecule type" value="Genomic_DNA"/>
</dbReference>
<dbReference type="InterPro" id="IPR046960">
    <property type="entry name" value="PPR_At4g14850-like_plant"/>
</dbReference>
<dbReference type="FunFam" id="1.25.40.10:FF:002536">
    <property type="entry name" value="Tetratricopeptide repeat (TPR)-like superfamily protein"/>
    <property type="match status" value="1"/>
</dbReference>
<keyword evidence="6" id="KW-1185">Reference proteome</keyword>
<protein>
    <recommendedName>
        <fullName evidence="4">DYW domain-containing protein</fullName>
    </recommendedName>
</protein>
<feature type="domain" description="DYW" evidence="4">
    <location>
        <begin position="490"/>
        <end position="582"/>
    </location>
</feature>
<dbReference type="InterPro" id="IPR002885">
    <property type="entry name" value="PPR_rpt"/>
</dbReference>
<dbReference type="AlphaFoldDB" id="A0AAW1HBD6"/>
<feature type="repeat" description="PPR" evidence="3">
    <location>
        <begin position="276"/>
        <end position="310"/>
    </location>
</feature>
<gene>
    <name evidence="5" type="ORF">RND81_12G161100</name>
</gene>
<dbReference type="PANTHER" id="PTHR47926:SF408">
    <property type="entry name" value="DYW DOMAIN-CONTAINING PROTEIN"/>
    <property type="match status" value="1"/>
</dbReference>
<dbReference type="Proteomes" id="UP001443914">
    <property type="component" value="Unassembled WGS sequence"/>
</dbReference>
<proteinExistence type="inferred from homology"/>
<dbReference type="Pfam" id="PF14432">
    <property type="entry name" value="DYW_deaminase"/>
    <property type="match status" value="1"/>
</dbReference>
<dbReference type="Pfam" id="PF13041">
    <property type="entry name" value="PPR_2"/>
    <property type="match status" value="1"/>
</dbReference>
<dbReference type="Pfam" id="PF20431">
    <property type="entry name" value="E_motif"/>
    <property type="match status" value="1"/>
</dbReference>
<dbReference type="InterPro" id="IPR011990">
    <property type="entry name" value="TPR-like_helical_dom_sf"/>
</dbReference>
<comment type="similarity">
    <text evidence="1">Belongs to the PPR family. PCMP-H subfamily.</text>
</comment>
<evidence type="ECO:0000256" key="3">
    <source>
        <dbReference type="PROSITE-ProRule" id="PRU00708"/>
    </source>
</evidence>
<dbReference type="Gene3D" id="1.25.40.10">
    <property type="entry name" value="Tetratricopeptide repeat domain"/>
    <property type="match status" value="3"/>
</dbReference>
<dbReference type="InterPro" id="IPR046848">
    <property type="entry name" value="E_motif"/>
</dbReference>
<comment type="caution">
    <text evidence="5">The sequence shown here is derived from an EMBL/GenBank/DDBJ whole genome shotgun (WGS) entry which is preliminary data.</text>
</comment>
<dbReference type="GO" id="GO:0003723">
    <property type="term" value="F:RNA binding"/>
    <property type="evidence" value="ECO:0007669"/>
    <property type="project" value="InterPro"/>
</dbReference>
<dbReference type="Pfam" id="PF01535">
    <property type="entry name" value="PPR"/>
    <property type="match status" value="4"/>
</dbReference>
<feature type="repeat" description="PPR" evidence="3">
    <location>
        <begin position="311"/>
        <end position="345"/>
    </location>
</feature>
<dbReference type="PROSITE" id="PS51375">
    <property type="entry name" value="PPR"/>
    <property type="match status" value="5"/>
</dbReference>
<reference evidence="5" key="1">
    <citation type="submission" date="2024-03" db="EMBL/GenBank/DDBJ databases">
        <title>WGS assembly of Saponaria officinalis var. Norfolk2.</title>
        <authorList>
            <person name="Jenkins J."/>
            <person name="Shu S."/>
            <person name="Grimwood J."/>
            <person name="Barry K."/>
            <person name="Goodstein D."/>
            <person name="Schmutz J."/>
            <person name="Leebens-Mack J."/>
            <person name="Osbourn A."/>
        </authorList>
    </citation>
    <scope>NUCLEOTIDE SEQUENCE [LARGE SCALE GENOMIC DNA]</scope>
    <source>
        <strain evidence="5">JIC</strain>
    </source>
</reference>
<keyword evidence="2" id="KW-0677">Repeat</keyword>
<evidence type="ECO:0000313" key="5">
    <source>
        <dbReference type="EMBL" id="KAK9673332.1"/>
    </source>
</evidence>
<feature type="repeat" description="PPR" evidence="3">
    <location>
        <begin position="143"/>
        <end position="173"/>
    </location>
</feature>
<dbReference type="InterPro" id="IPR032867">
    <property type="entry name" value="DYW_dom"/>
</dbReference>
<dbReference type="NCBIfam" id="TIGR00756">
    <property type="entry name" value="PPR"/>
    <property type="match status" value="5"/>
</dbReference>
<name>A0AAW1HBD6_SAPOF</name>
<evidence type="ECO:0000256" key="1">
    <source>
        <dbReference type="ARBA" id="ARBA00006643"/>
    </source>
</evidence>
<dbReference type="GO" id="GO:0008270">
    <property type="term" value="F:zinc ion binding"/>
    <property type="evidence" value="ECO:0007669"/>
    <property type="project" value="InterPro"/>
</dbReference>